<dbReference type="RefSeq" id="WP_118040040.1">
    <property type="nucleotide sequence ID" value="NZ_QSKF01000013.1"/>
</dbReference>
<gene>
    <name evidence="1" type="ORF">DW740_14660</name>
</gene>
<organism evidence="1 2">
    <name type="scientific">Blautia obeum</name>
    <dbReference type="NCBI Taxonomy" id="40520"/>
    <lineage>
        <taxon>Bacteria</taxon>
        <taxon>Bacillati</taxon>
        <taxon>Bacillota</taxon>
        <taxon>Clostridia</taxon>
        <taxon>Lachnospirales</taxon>
        <taxon>Lachnospiraceae</taxon>
        <taxon>Blautia</taxon>
    </lineage>
</organism>
<proteinExistence type="predicted"/>
<name>A0A414EJD2_9FIRM</name>
<reference evidence="1 2" key="1">
    <citation type="submission" date="2018-08" db="EMBL/GenBank/DDBJ databases">
        <title>A genome reference for cultivated species of the human gut microbiota.</title>
        <authorList>
            <person name="Zou Y."/>
            <person name="Xue W."/>
            <person name="Luo G."/>
        </authorList>
    </citation>
    <scope>NUCLEOTIDE SEQUENCE [LARGE SCALE GENOMIC DNA]</scope>
    <source>
        <strain evidence="1 2">AM28-23</strain>
    </source>
</reference>
<accession>A0A414EJD2</accession>
<evidence type="ECO:0000313" key="1">
    <source>
        <dbReference type="EMBL" id="RHE37719.1"/>
    </source>
</evidence>
<protein>
    <submittedName>
        <fullName evidence="1">Uncharacterized protein</fullName>
    </submittedName>
</protein>
<evidence type="ECO:0000313" key="2">
    <source>
        <dbReference type="Proteomes" id="UP000283745"/>
    </source>
</evidence>
<dbReference type="AlphaFoldDB" id="A0A414EJD2"/>
<sequence length="86" mass="9881">MDKERTALKSCNVFAIEVIQFVINGQLNFMLQHFKNFLGAAPEEEATVLFTLFVQFQLFNAFNCRELDDTPQRHLYAMIVTVPLPG</sequence>
<dbReference type="Proteomes" id="UP000283745">
    <property type="component" value="Unassembled WGS sequence"/>
</dbReference>
<dbReference type="EMBL" id="QSKF01000013">
    <property type="protein sequence ID" value="RHE37719.1"/>
    <property type="molecule type" value="Genomic_DNA"/>
</dbReference>
<comment type="caution">
    <text evidence="1">The sequence shown here is derived from an EMBL/GenBank/DDBJ whole genome shotgun (WGS) entry which is preliminary data.</text>
</comment>